<dbReference type="Proteomes" id="UP000772434">
    <property type="component" value="Unassembled WGS sequence"/>
</dbReference>
<name>A0A9P5PF24_9AGAR</name>
<dbReference type="PANTHER" id="PTHR34409:SF1">
    <property type="entry name" value="MYB-LIKE DOMAIN-CONTAINING PROTEIN"/>
    <property type="match status" value="1"/>
</dbReference>
<feature type="compositionally biased region" description="Polar residues" evidence="1">
    <location>
        <begin position="1"/>
        <end position="11"/>
    </location>
</feature>
<feature type="domain" description="DUF6818" evidence="2">
    <location>
        <begin position="187"/>
        <end position="256"/>
    </location>
</feature>
<dbReference type="OrthoDB" id="99432at2759"/>
<comment type="caution">
    <text evidence="3">The sequence shown here is derived from an EMBL/GenBank/DDBJ whole genome shotgun (WGS) entry which is preliminary data.</text>
</comment>
<evidence type="ECO:0000313" key="4">
    <source>
        <dbReference type="Proteomes" id="UP000772434"/>
    </source>
</evidence>
<evidence type="ECO:0000313" key="3">
    <source>
        <dbReference type="EMBL" id="KAF9062002.1"/>
    </source>
</evidence>
<evidence type="ECO:0000256" key="1">
    <source>
        <dbReference type="SAM" id="MobiDB-lite"/>
    </source>
</evidence>
<gene>
    <name evidence="3" type="ORF">BDP27DRAFT_1428348</name>
</gene>
<evidence type="ECO:0000259" key="2">
    <source>
        <dbReference type="Pfam" id="PF20681"/>
    </source>
</evidence>
<dbReference type="EMBL" id="JADNRY010000184">
    <property type="protein sequence ID" value="KAF9062002.1"/>
    <property type="molecule type" value="Genomic_DNA"/>
</dbReference>
<organism evidence="3 4">
    <name type="scientific">Rhodocollybia butyracea</name>
    <dbReference type="NCBI Taxonomy" id="206335"/>
    <lineage>
        <taxon>Eukaryota</taxon>
        <taxon>Fungi</taxon>
        <taxon>Dikarya</taxon>
        <taxon>Basidiomycota</taxon>
        <taxon>Agaricomycotina</taxon>
        <taxon>Agaricomycetes</taxon>
        <taxon>Agaricomycetidae</taxon>
        <taxon>Agaricales</taxon>
        <taxon>Marasmiineae</taxon>
        <taxon>Omphalotaceae</taxon>
        <taxon>Rhodocollybia</taxon>
    </lineage>
</organism>
<accession>A0A9P5PF24</accession>
<dbReference type="Pfam" id="PF20681">
    <property type="entry name" value="DUF6818"/>
    <property type="match status" value="1"/>
</dbReference>
<sequence length="263" mass="28341">MSFPHSQNIESSMRDAQGRNWISGPNGAWLAAPGNNLAPPYASQTLPSFAHSGPPSQTQDNSVRLPPITSLNVGMGAQQPFNFPPPPQPQQQLAPVAGTGVGGGSGASGSSVRDKMPKNVQPASKTGGYHHSNPKPTKGKGKGKAADEEDTGRKHKRVTQKGRSNGAANCTEDDYNILFPILRHHKPIGQRKWATVTEEFNERAEGIGRPTCFQKSLETKFKQLVKTTKGTGDAELPPHVEAALEIEEMMNEKAGTMIWTMRT</sequence>
<dbReference type="InterPro" id="IPR049203">
    <property type="entry name" value="DUF6818"/>
</dbReference>
<keyword evidence="4" id="KW-1185">Reference proteome</keyword>
<reference evidence="3" key="1">
    <citation type="submission" date="2020-11" db="EMBL/GenBank/DDBJ databases">
        <authorList>
            <consortium name="DOE Joint Genome Institute"/>
            <person name="Ahrendt S."/>
            <person name="Riley R."/>
            <person name="Andreopoulos W."/>
            <person name="Labutti K."/>
            <person name="Pangilinan J."/>
            <person name="Ruiz-Duenas F.J."/>
            <person name="Barrasa J.M."/>
            <person name="Sanchez-Garcia M."/>
            <person name="Camarero S."/>
            <person name="Miyauchi S."/>
            <person name="Serrano A."/>
            <person name="Linde D."/>
            <person name="Babiker R."/>
            <person name="Drula E."/>
            <person name="Ayuso-Fernandez I."/>
            <person name="Pacheco R."/>
            <person name="Padilla G."/>
            <person name="Ferreira P."/>
            <person name="Barriuso J."/>
            <person name="Kellner H."/>
            <person name="Castanera R."/>
            <person name="Alfaro M."/>
            <person name="Ramirez L."/>
            <person name="Pisabarro A.G."/>
            <person name="Kuo A."/>
            <person name="Tritt A."/>
            <person name="Lipzen A."/>
            <person name="He G."/>
            <person name="Yan M."/>
            <person name="Ng V."/>
            <person name="Cullen D."/>
            <person name="Martin F."/>
            <person name="Rosso M.-N."/>
            <person name="Henrissat B."/>
            <person name="Hibbett D."/>
            <person name="Martinez A.T."/>
            <person name="Grigoriev I.V."/>
        </authorList>
    </citation>
    <scope>NUCLEOTIDE SEQUENCE</scope>
    <source>
        <strain evidence="3">AH 40177</strain>
    </source>
</reference>
<feature type="region of interest" description="Disordered" evidence="1">
    <location>
        <begin position="1"/>
        <end position="170"/>
    </location>
</feature>
<proteinExistence type="predicted"/>
<dbReference type="PANTHER" id="PTHR34409">
    <property type="entry name" value="SET DOMAIN-CONTAINING PROTEIN"/>
    <property type="match status" value="1"/>
</dbReference>
<protein>
    <recommendedName>
        <fullName evidence="2">DUF6818 domain-containing protein</fullName>
    </recommendedName>
</protein>
<dbReference type="AlphaFoldDB" id="A0A9P5PF24"/>